<dbReference type="InterPro" id="IPR054319">
    <property type="entry name" value="PspC-rel_ToastRack"/>
</dbReference>
<evidence type="ECO:0000313" key="13">
    <source>
        <dbReference type="Proteomes" id="UP001597511"/>
    </source>
</evidence>
<dbReference type="RefSeq" id="WP_386095347.1">
    <property type="nucleotide sequence ID" value="NZ_JBHUOZ010000001.1"/>
</dbReference>
<evidence type="ECO:0000256" key="7">
    <source>
        <dbReference type="SAM" id="MobiDB-lite"/>
    </source>
</evidence>
<dbReference type="Pfam" id="PF22744">
    <property type="entry name" value="Toast-rack_PspC-Cterm"/>
    <property type="match status" value="1"/>
</dbReference>
<sequence>MKKIININLSGRVIPIEDSAYQQLQQYLESLRKHFANEEGRDEIINDIESRIAELMNEHIRKGAAHISDEYVQEIINTMGRPEDFDEAEAEFERQATGSSSSQGSSSGNYQQSRFSSRRFYRDVNDKFIGGVCSGLASYLNVDPAIVRIIFAILAFGGWGSGFLIYILLWIFVPAKDVESYSGKRLYRNPDDKVIGGVAGGLAAYFDRKTWEMRLIFVAPLILSALSGPFFIPNIFFGSLSGTFLLAYIILWIVLPEANSPYQKMEMRGEQVDINSIKNNVQEGYSNVKQRVKEWSKEVAQTAEELGEKAKTFSQTRGREFGNEFSNTINRSTNGIGHAFGVLFKAFFFIIFGSIAFGLFVAIMSLFFGGLAWWPMSNFIWTSGTQQWLTWATIILFFLVPIIAFITWIIRRLINARSANNYMGWIFGGLWTLGWVALMFTIASFAKDFRQYESVEVPVAISPNVKDHLTVTVSKEELNYNGNFGWITADEWEGWDLSKDSLKLAWVSFETKLSPDDQYHVSLKKYAAGSDEADALKRAEALQYSVNAYDSVIDLSNGLVISSNSKFRNQKVVVVIEVPVGKKLRFHESINRKLSPVTIKSRRTRDGNRFEIHRSENYWWRSNVYYTMQANGQLVDESSPVMESKKPADGYRYSDGNNRVTPKVADTVESDIEKQIRQAKEKKEAIEREKEETERRLKELEKIQKETKKLGTTYQQAPARKEAVADRSFGIPPSVITIISWI</sequence>
<gene>
    <name evidence="12" type="ORF">ACFS6H_03705</name>
</gene>
<keyword evidence="3 8" id="KW-0812">Transmembrane</keyword>
<feature type="transmembrane region" description="Helical" evidence="8">
    <location>
        <begin position="422"/>
        <end position="446"/>
    </location>
</feature>
<feature type="coiled-coil region" evidence="6">
    <location>
        <begin position="665"/>
        <end position="710"/>
    </location>
</feature>
<feature type="transmembrane region" description="Helical" evidence="8">
    <location>
        <begin position="238"/>
        <end position="255"/>
    </location>
</feature>
<evidence type="ECO:0000256" key="6">
    <source>
        <dbReference type="SAM" id="Coils"/>
    </source>
</evidence>
<accession>A0ABW6A0N5</accession>
<evidence type="ECO:0000259" key="9">
    <source>
        <dbReference type="Pfam" id="PF04024"/>
    </source>
</evidence>
<dbReference type="InterPro" id="IPR007168">
    <property type="entry name" value="Phageshock_PspC_N"/>
</dbReference>
<dbReference type="InterPro" id="IPR054321">
    <property type="entry name" value="PspC-rel_TM"/>
</dbReference>
<evidence type="ECO:0000256" key="3">
    <source>
        <dbReference type="ARBA" id="ARBA00022692"/>
    </source>
</evidence>
<comment type="caution">
    <text evidence="12">The sequence shown here is derived from an EMBL/GenBank/DDBJ whole genome shotgun (WGS) entry which is preliminary data.</text>
</comment>
<protein>
    <submittedName>
        <fullName evidence="12">PspC domain-containing protein</fullName>
    </submittedName>
</protein>
<dbReference type="PANTHER" id="PTHR33885:SF3">
    <property type="entry name" value="PHAGE SHOCK PROTEIN C"/>
    <property type="match status" value="1"/>
</dbReference>
<dbReference type="Proteomes" id="UP001597511">
    <property type="component" value="Unassembled WGS sequence"/>
</dbReference>
<evidence type="ECO:0000256" key="8">
    <source>
        <dbReference type="SAM" id="Phobius"/>
    </source>
</evidence>
<keyword evidence="4 8" id="KW-1133">Transmembrane helix</keyword>
<keyword evidence="6" id="KW-0175">Coiled coil</keyword>
<keyword evidence="13" id="KW-1185">Reference proteome</keyword>
<feature type="transmembrane region" description="Helical" evidence="8">
    <location>
        <begin position="215"/>
        <end position="232"/>
    </location>
</feature>
<feature type="transmembrane region" description="Helical" evidence="8">
    <location>
        <begin position="124"/>
        <end position="140"/>
    </location>
</feature>
<feature type="domain" description="PspC-related ToastRack" evidence="11">
    <location>
        <begin position="507"/>
        <end position="596"/>
    </location>
</feature>
<feature type="region of interest" description="Disordered" evidence="7">
    <location>
        <begin position="87"/>
        <end position="111"/>
    </location>
</feature>
<name>A0ABW6A0N5_9BACT</name>
<dbReference type="PANTHER" id="PTHR33885">
    <property type="entry name" value="PHAGE SHOCK PROTEIN C"/>
    <property type="match status" value="1"/>
</dbReference>
<keyword evidence="2" id="KW-1003">Cell membrane</keyword>
<feature type="transmembrane region" description="Helical" evidence="8">
    <location>
        <begin position="146"/>
        <end position="173"/>
    </location>
</feature>
<dbReference type="Pfam" id="PF22564">
    <property type="entry name" value="HAAS"/>
    <property type="match status" value="1"/>
</dbReference>
<dbReference type="EMBL" id="JBHUOZ010000001">
    <property type="protein sequence ID" value="MFD2918802.1"/>
    <property type="molecule type" value="Genomic_DNA"/>
</dbReference>
<evidence type="ECO:0000256" key="2">
    <source>
        <dbReference type="ARBA" id="ARBA00022475"/>
    </source>
</evidence>
<evidence type="ECO:0000256" key="4">
    <source>
        <dbReference type="ARBA" id="ARBA00022989"/>
    </source>
</evidence>
<feature type="transmembrane region" description="Helical" evidence="8">
    <location>
        <begin position="346"/>
        <end position="368"/>
    </location>
</feature>
<dbReference type="Pfam" id="PF04024">
    <property type="entry name" value="PspC"/>
    <property type="match status" value="2"/>
</dbReference>
<dbReference type="Pfam" id="PF22571">
    <property type="entry name" value="LiaI-LiaF-TM_PspC"/>
    <property type="match status" value="1"/>
</dbReference>
<evidence type="ECO:0000313" key="12">
    <source>
        <dbReference type="EMBL" id="MFD2918802.1"/>
    </source>
</evidence>
<feature type="domain" description="Phage shock protein PspC N-terminal" evidence="9">
    <location>
        <begin position="118"/>
        <end position="175"/>
    </location>
</feature>
<feature type="domain" description="PspC-related transmembrane region" evidence="10">
    <location>
        <begin position="316"/>
        <end position="449"/>
    </location>
</feature>
<evidence type="ECO:0000256" key="1">
    <source>
        <dbReference type="ARBA" id="ARBA00004162"/>
    </source>
</evidence>
<organism evidence="12 13">
    <name type="scientific">Terrimonas rubra</name>
    <dbReference type="NCBI Taxonomy" id="1035890"/>
    <lineage>
        <taxon>Bacteria</taxon>
        <taxon>Pseudomonadati</taxon>
        <taxon>Bacteroidota</taxon>
        <taxon>Chitinophagia</taxon>
        <taxon>Chitinophagales</taxon>
        <taxon>Chitinophagaceae</taxon>
        <taxon>Terrimonas</taxon>
    </lineage>
</organism>
<reference evidence="13" key="1">
    <citation type="journal article" date="2019" name="Int. J. Syst. Evol. Microbiol.">
        <title>The Global Catalogue of Microorganisms (GCM) 10K type strain sequencing project: providing services to taxonomists for standard genome sequencing and annotation.</title>
        <authorList>
            <consortium name="The Broad Institute Genomics Platform"/>
            <consortium name="The Broad Institute Genome Sequencing Center for Infectious Disease"/>
            <person name="Wu L."/>
            <person name="Ma J."/>
        </authorList>
    </citation>
    <scope>NUCLEOTIDE SEQUENCE [LARGE SCALE GENOMIC DNA]</scope>
    <source>
        <strain evidence="13">KCTC 23299</strain>
    </source>
</reference>
<feature type="transmembrane region" description="Helical" evidence="8">
    <location>
        <begin position="388"/>
        <end position="410"/>
    </location>
</feature>
<dbReference type="InterPro" id="IPR052027">
    <property type="entry name" value="PspC"/>
</dbReference>
<evidence type="ECO:0000256" key="5">
    <source>
        <dbReference type="ARBA" id="ARBA00023136"/>
    </source>
</evidence>
<proteinExistence type="predicted"/>
<feature type="region of interest" description="Disordered" evidence="7">
    <location>
        <begin position="637"/>
        <end position="660"/>
    </location>
</feature>
<feature type="compositionally biased region" description="Low complexity" evidence="7">
    <location>
        <begin position="98"/>
        <end position="111"/>
    </location>
</feature>
<evidence type="ECO:0000259" key="11">
    <source>
        <dbReference type="Pfam" id="PF22744"/>
    </source>
</evidence>
<feature type="domain" description="Phage shock protein PspC N-terminal" evidence="9">
    <location>
        <begin position="184"/>
        <end position="258"/>
    </location>
</feature>
<evidence type="ECO:0000259" key="10">
    <source>
        <dbReference type="Pfam" id="PF22571"/>
    </source>
</evidence>
<comment type="subcellular location">
    <subcellularLocation>
        <location evidence="1">Cell membrane</location>
        <topology evidence="1">Single-pass membrane protein</topology>
    </subcellularLocation>
</comment>
<keyword evidence="5 8" id="KW-0472">Membrane</keyword>